<evidence type="ECO:0000256" key="6">
    <source>
        <dbReference type="ARBA" id="ARBA00023136"/>
    </source>
</evidence>
<dbReference type="GO" id="GO:0000023">
    <property type="term" value="P:maltose metabolic process"/>
    <property type="evidence" value="ECO:0007669"/>
    <property type="project" value="UniProtKB-KW"/>
</dbReference>
<keyword evidence="6 10" id="KW-0472">Membrane</keyword>
<feature type="transmembrane region" description="Helical" evidence="10">
    <location>
        <begin position="159"/>
        <end position="176"/>
    </location>
</feature>
<accession>A0A427YDL2</accession>
<protein>
    <recommendedName>
        <fullName evidence="11">Major facilitator superfamily (MFS) profile domain-containing protein</fullName>
    </recommendedName>
</protein>
<feature type="transmembrane region" description="Helical" evidence="10">
    <location>
        <begin position="340"/>
        <end position="361"/>
    </location>
</feature>
<keyword evidence="5 10" id="KW-1133">Transmembrane helix</keyword>
<dbReference type="InterPro" id="IPR005829">
    <property type="entry name" value="Sugar_transporter_CS"/>
</dbReference>
<keyword evidence="13" id="KW-1185">Reference proteome</keyword>
<comment type="caution">
    <text evidence="12">The sequence shown here is derived from an EMBL/GenBank/DDBJ whole genome shotgun (WGS) entry which is preliminary data.</text>
</comment>
<dbReference type="AlphaFoldDB" id="A0A427YDL2"/>
<feature type="transmembrane region" description="Helical" evidence="10">
    <location>
        <begin position="434"/>
        <end position="455"/>
    </location>
</feature>
<feature type="transmembrane region" description="Helical" evidence="10">
    <location>
        <begin position="127"/>
        <end position="150"/>
    </location>
</feature>
<gene>
    <name evidence="12" type="ORF">EHS25_002363</name>
</gene>
<dbReference type="GO" id="GO:0016020">
    <property type="term" value="C:membrane"/>
    <property type="evidence" value="ECO:0007669"/>
    <property type="project" value="UniProtKB-SubCell"/>
</dbReference>
<evidence type="ECO:0000259" key="11">
    <source>
        <dbReference type="PROSITE" id="PS50850"/>
    </source>
</evidence>
<evidence type="ECO:0000256" key="10">
    <source>
        <dbReference type="SAM" id="Phobius"/>
    </source>
</evidence>
<evidence type="ECO:0000256" key="4">
    <source>
        <dbReference type="ARBA" id="ARBA00022692"/>
    </source>
</evidence>
<dbReference type="GO" id="GO:0005351">
    <property type="term" value="F:carbohydrate:proton symporter activity"/>
    <property type="evidence" value="ECO:0007669"/>
    <property type="project" value="TreeGrafter"/>
</dbReference>
<proteinExistence type="inferred from homology"/>
<reference evidence="12 13" key="1">
    <citation type="submission" date="2018-11" db="EMBL/GenBank/DDBJ databases">
        <title>Genome sequence of Saitozyma podzolica DSM 27192.</title>
        <authorList>
            <person name="Aliyu H."/>
            <person name="Gorte O."/>
            <person name="Ochsenreither K."/>
        </authorList>
    </citation>
    <scope>NUCLEOTIDE SEQUENCE [LARGE SCALE GENOMIC DNA]</scope>
    <source>
        <strain evidence="12 13">DSM 27192</strain>
    </source>
</reference>
<dbReference type="InterPro" id="IPR005828">
    <property type="entry name" value="MFS_sugar_transport-like"/>
</dbReference>
<dbReference type="InterPro" id="IPR020846">
    <property type="entry name" value="MFS_dom"/>
</dbReference>
<comment type="similarity">
    <text evidence="2 9">Belongs to the major facilitator superfamily. Sugar transporter (TC 2.A.1.1) family.</text>
</comment>
<dbReference type="InterPro" id="IPR050360">
    <property type="entry name" value="MFS_Sugar_Transporters"/>
</dbReference>
<keyword evidence="3 9" id="KW-0813">Transport</keyword>
<feature type="transmembrane region" description="Helical" evidence="10">
    <location>
        <begin position="77"/>
        <end position="107"/>
    </location>
</feature>
<dbReference type="PROSITE" id="PS00217">
    <property type="entry name" value="SUGAR_TRANSPORT_2"/>
    <property type="match status" value="1"/>
</dbReference>
<dbReference type="PROSITE" id="PS50850">
    <property type="entry name" value="MFS"/>
    <property type="match status" value="1"/>
</dbReference>
<dbReference type="InterPro" id="IPR003663">
    <property type="entry name" value="Sugar/inositol_transpt"/>
</dbReference>
<evidence type="ECO:0000256" key="3">
    <source>
        <dbReference type="ARBA" id="ARBA00022448"/>
    </source>
</evidence>
<evidence type="ECO:0000256" key="5">
    <source>
        <dbReference type="ARBA" id="ARBA00022989"/>
    </source>
</evidence>
<dbReference type="Gene3D" id="1.20.1250.20">
    <property type="entry name" value="MFS general substrate transporter like domains"/>
    <property type="match status" value="1"/>
</dbReference>
<dbReference type="SUPFAM" id="SSF103473">
    <property type="entry name" value="MFS general substrate transporter"/>
    <property type="match status" value="1"/>
</dbReference>
<dbReference type="OrthoDB" id="6612291at2759"/>
<feature type="transmembrane region" description="Helical" evidence="10">
    <location>
        <begin position="498"/>
        <end position="519"/>
    </location>
</feature>
<evidence type="ECO:0000256" key="7">
    <source>
        <dbReference type="ARBA" id="ARBA00026248"/>
    </source>
</evidence>
<dbReference type="PANTHER" id="PTHR48022">
    <property type="entry name" value="PLASTIDIC GLUCOSE TRANSPORTER 4"/>
    <property type="match status" value="1"/>
</dbReference>
<evidence type="ECO:0000256" key="9">
    <source>
        <dbReference type="RuleBase" id="RU003346"/>
    </source>
</evidence>
<dbReference type="Proteomes" id="UP000279259">
    <property type="component" value="Unassembled WGS sequence"/>
</dbReference>
<evidence type="ECO:0000313" key="12">
    <source>
        <dbReference type="EMBL" id="RSH89251.1"/>
    </source>
</evidence>
<feature type="domain" description="Major facilitator superfamily (MFS) profile" evidence="11">
    <location>
        <begin position="80"/>
        <end position="525"/>
    </location>
</feature>
<comment type="catalytic activity">
    <reaction evidence="8">
        <text>myo-inositol(out) + H(+)(out) = myo-inositol(in) + H(+)(in)</text>
        <dbReference type="Rhea" id="RHEA:60364"/>
        <dbReference type="ChEBI" id="CHEBI:15378"/>
        <dbReference type="ChEBI" id="CHEBI:17268"/>
    </reaction>
</comment>
<keyword evidence="4 10" id="KW-0812">Transmembrane</keyword>
<evidence type="ECO:0000313" key="13">
    <source>
        <dbReference type="Proteomes" id="UP000279259"/>
    </source>
</evidence>
<feature type="transmembrane region" description="Helical" evidence="10">
    <location>
        <begin position="245"/>
        <end position="267"/>
    </location>
</feature>
<feature type="transmembrane region" description="Helical" evidence="10">
    <location>
        <begin position="215"/>
        <end position="239"/>
    </location>
</feature>
<dbReference type="InterPro" id="IPR036259">
    <property type="entry name" value="MFS_trans_sf"/>
</dbReference>
<evidence type="ECO:0000256" key="2">
    <source>
        <dbReference type="ARBA" id="ARBA00010992"/>
    </source>
</evidence>
<feature type="transmembrane region" description="Helical" evidence="10">
    <location>
        <begin position="182"/>
        <end position="203"/>
    </location>
</feature>
<comment type="subcellular location">
    <subcellularLocation>
        <location evidence="1">Membrane</location>
        <topology evidence="1">Multi-pass membrane protein</topology>
    </subcellularLocation>
</comment>
<feature type="transmembrane region" description="Helical" evidence="10">
    <location>
        <begin position="373"/>
        <end position="393"/>
    </location>
</feature>
<dbReference type="Pfam" id="PF00083">
    <property type="entry name" value="Sugar_tr"/>
    <property type="match status" value="1"/>
</dbReference>
<dbReference type="NCBIfam" id="TIGR00879">
    <property type="entry name" value="SP"/>
    <property type="match status" value="1"/>
</dbReference>
<feature type="transmembrane region" description="Helical" evidence="10">
    <location>
        <begin position="400"/>
        <end position="422"/>
    </location>
</feature>
<evidence type="ECO:0000256" key="1">
    <source>
        <dbReference type="ARBA" id="ARBA00004141"/>
    </source>
</evidence>
<organism evidence="12 13">
    <name type="scientific">Saitozyma podzolica</name>
    <dbReference type="NCBI Taxonomy" id="1890683"/>
    <lineage>
        <taxon>Eukaryota</taxon>
        <taxon>Fungi</taxon>
        <taxon>Dikarya</taxon>
        <taxon>Basidiomycota</taxon>
        <taxon>Agaricomycotina</taxon>
        <taxon>Tremellomycetes</taxon>
        <taxon>Tremellales</taxon>
        <taxon>Trimorphomycetaceae</taxon>
        <taxon>Saitozyma</taxon>
    </lineage>
</organism>
<dbReference type="FunFam" id="1.20.1250.20:FF:000078">
    <property type="entry name" value="MFS maltose transporter, putative"/>
    <property type="match status" value="1"/>
</dbReference>
<dbReference type="PANTHER" id="PTHR48022:SF5">
    <property type="entry name" value="ALPHA-GLUCOSIDES PERMEASE MPH2-RELATED"/>
    <property type="match status" value="1"/>
</dbReference>
<dbReference type="EMBL" id="RSCD01000014">
    <property type="protein sequence ID" value="RSH89251.1"/>
    <property type="molecule type" value="Genomic_DNA"/>
</dbReference>
<sequence>MNTLSYQEGPNPNTNVEDEKVIYDKEDIQHVEATAGMPPRGSVANDTWADIKAEAERSEALEHSLTIGQSLRIYKSAVFWAAAASLSIIMEGYDTALLGSFWGLPAFQQHYGEYLPSTGGYQVPAEWQIAIGQGSTIGNFFGIFWGSFLIDRLGYRKSLLINMAMMIPFIGIVTFAPNRIVLLVGEILCGIPWGVFSTLAEAYSSEICPLTLRGYLTTYVNLCWVIGQFISAGVLVSIQSLEGQWAYRLPFAIQWVWPIPLLILIYLSPESPWWLVRHGKLDEAEISVRRLASAEMKDRARDTVAMMVRTNQLEIDVSEGTRYIDCFRGTDLRRTEISMIAWGCQQFCGLPFAGWAVYFFQQAGLSVADSYKLGLGNTAGAFCGTVASWFLITKFGRRPLFIFGMSWLCAGQFLIGILAIIARKGSSGAQWAQAAVMLIWVFSYDATIGPLAYCVVGEASSTRLRNKTVGLSRNFYNIIGIAAGLGMPYMLNPGQLNWGGLTGFFWGPIAFVFTIWTFFRMPEFKGRSYYELDILFERKVSARKFASTVVERDADEHNRATEGLPTH</sequence>
<name>A0A427YDL2_9TREE</name>
<evidence type="ECO:0000256" key="8">
    <source>
        <dbReference type="ARBA" id="ARBA00049119"/>
    </source>
</evidence>
<keyword evidence="7" id="KW-0462">Maltose metabolism</keyword>
<feature type="transmembrane region" description="Helical" evidence="10">
    <location>
        <begin position="475"/>
        <end position="492"/>
    </location>
</feature>